<reference evidence="1 2" key="1">
    <citation type="submission" date="2022-05" db="EMBL/GenBank/DDBJ databases">
        <authorList>
            <consortium name="Genoscope - CEA"/>
            <person name="William W."/>
        </authorList>
    </citation>
    <scope>NUCLEOTIDE SEQUENCE [LARGE SCALE GENOMIC DNA]</scope>
</reference>
<name>A0ABN8RIN8_9CNID</name>
<organism evidence="1 2">
    <name type="scientific">Porites evermanni</name>
    <dbReference type="NCBI Taxonomy" id="104178"/>
    <lineage>
        <taxon>Eukaryota</taxon>
        <taxon>Metazoa</taxon>
        <taxon>Cnidaria</taxon>
        <taxon>Anthozoa</taxon>
        <taxon>Hexacorallia</taxon>
        <taxon>Scleractinia</taxon>
        <taxon>Fungiina</taxon>
        <taxon>Poritidae</taxon>
        <taxon>Porites</taxon>
    </lineage>
</organism>
<sequence>MHLDKLKLNSDKTECLLIGTRQQLQKVSNISTLSILLLTFTLYSLRSIESIFLELPGIKTHPTLGDRAFQSAAPYLWNALPSAIRNMKTLDTFKTAVKTHFFNLAFK</sequence>
<evidence type="ECO:0000313" key="1">
    <source>
        <dbReference type="EMBL" id="CAH3178097.1"/>
    </source>
</evidence>
<dbReference type="Proteomes" id="UP001159427">
    <property type="component" value="Unassembled WGS sequence"/>
</dbReference>
<proteinExistence type="predicted"/>
<keyword evidence="2" id="KW-1185">Reference proteome</keyword>
<protein>
    <submittedName>
        <fullName evidence="1">Uncharacterized protein</fullName>
    </submittedName>
</protein>
<comment type="caution">
    <text evidence="1">The sequence shown here is derived from an EMBL/GenBank/DDBJ whole genome shotgun (WGS) entry which is preliminary data.</text>
</comment>
<evidence type="ECO:0000313" key="2">
    <source>
        <dbReference type="Proteomes" id="UP001159427"/>
    </source>
</evidence>
<accession>A0ABN8RIN8</accession>
<dbReference type="EMBL" id="CALNXI010001840">
    <property type="protein sequence ID" value="CAH3178097.1"/>
    <property type="molecule type" value="Genomic_DNA"/>
</dbReference>
<gene>
    <name evidence="1" type="ORF">PEVE_00011593</name>
</gene>